<feature type="domain" description="Bacterial transcriptional activator" evidence="4">
    <location>
        <begin position="104"/>
        <end position="247"/>
    </location>
</feature>
<dbReference type="PANTHER" id="PTHR35807:SF1">
    <property type="entry name" value="TRANSCRIPTIONAL REGULATOR REDD"/>
    <property type="match status" value="1"/>
</dbReference>
<dbReference type="SMART" id="SM01043">
    <property type="entry name" value="BTAD"/>
    <property type="match status" value="1"/>
</dbReference>
<dbReference type="Gene3D" id="1.25.40.10">
    <property type="entry name" value="Tetratricopeptide repeat domain"/>
    <property type="match status" value="1"/>
</dbReference>
<protein>
    <recommendedName>
        <fullName evidence="4">Bacterial transcriptional activator domain-containing protein</fullName>
    </recommendedName>
</protein>
<organism evidence="5 6">
    <name type="scientific">Actinocorallia aurantiaca</name>
    <dbReference type="NCBI Taxonomy" id="46204"/>
    <lineage>
        <taxon>Bacteria</taxon>
        <taxon>Bacillati</taxon>
        <taxon>Actinomycetota</taxon>
        <taxon>Actinomycetes</taxon>
        <taxon>Streptosporangiales</taxon>
        <taxon>Thermomonosporaceae</taxon>
        <taxon>Actinocorallia</taxon>
    </lineage>
</organism>
<dbReference type="InterPro" id="IPR051677">
    <property type="entry name" value="AfsR-DnrI-RedD_regulator"/>
</dbReference>
<keyword evidence="1" id="KW-0805">Transcription regulation</keyword>
<dbReference type="InterPro" id="IPR036388">
    <property type="entry name" value="WH-like_DNA-bd_sf"/>
</dbReference>
<evidence type="ECO:0000256" key="3">
    <source>
        <dbReference type="SAM" id="MobiDB-lite"/>
    </source>
</evidence>
<keyword evidence="2" id="KW-0804">Transcription</keyword>
<sequence>MTIEHRPEVRFTLFDTVGVTRGGVPLDAGGPQQRLLLTVLLLADGWVTRNRLQECLWDDPGAGSLQDLYRLIGKLKKLLAEAGLENALENRDGRYRLSVPPGSVDVRRFRALVEQAADCDETDAEHAAALLEEALRIASGEPLADLGGLRIDAQRQGLAEELRAARVELERTALRLGRHRARVPHLFAAHRADPGDETLAGLLMISLYRSGRQTEAVQVFGAVRDFLVEQAGIDVGRDLSALYQRMISGDPGLDDPAADPPTSPEEPAGEGRADEGRADEGREKEPRSADRPTTIRADFHERVDARYAVFGVAHYYGEGRK</sequence>
<accession>A0ABP6G8T4</accession>
<name>A0ABP6G8T4_9ACTN</name>
<gene>
    <name evidence="5" type="ORF">GCM10010439_04260</name>
</gene>
<dbReference type="CDD" id="cd15831">
    <property type="entry name" value="BTAD"/>
    <property type="match status" value="1"/>
</dbReference>
<dbReference type="Proteomes" id="UP001501842">
    <property type="component" value="Unassembled WGS sequence"/>
</dbReference>
<dbReference type="InterPro" id="IPR016032">
    <property type="entry name" value="Sig_transdc_resp-reg_C-effctor"/>
</dbReference>
<dbReference type="InterPro" id="IPR005158">
    <property type="entry name" value="BTAD"/>
</dbReference>
<evidence type="ECO:0000256" key="1">
    <source>
        <dbReference type="ARBA" id="ARBA00023015"/>
    </source>
</evidence>
<evidence type="ECO:0000259" key="4">
    <source>
        <dbReference type="SMART" id="SM01043"/>
    </source>
</evidence>
<dbReference type="SUPFAM" id="SSF48452">
    <property type="entry name" value="TPR-like"/>
    <property type="match status" value="1"/>
</dbReference>
<feature type="compositionally biased region" description="Basic and acidic residues" evidence="3">
    <location>
        <begin position="269"/>
        <end position="290"/>
    </location>
</feature>
<reference evidence="6" key="1">
    <citation type="journal article" date="2019" name="Int. J. Syst. Evol. Microbiol.">
        <title>The Global Catalogue of Microorganisms (GCM) 10K type strain sequencing project: providing services to taxonomists for standard genome sequencing and annotation.</title>
        <authorList>
            <consortium name="The Broad Institute Genomics Platform"/>
            <consortium name="The Broad Institute Genome Sequencing Center for Infectious Disease"/>
            <person name="Wu L."/>
            <person name="Ma J."/>
        </authorList>
    </citation>
    <scope>NUCLEOTIDE SEQUENCE [LARGE SCALE GENOMIC DNA]</scope>
    <source>
        <strain evidence="6">JCM 8201</strain>
    </source>
</reference>
<feature type="region of interest" description="Disordered" evidence="3">
    <location>
        <begin position="247"/>
        <end position="298"/>
    </location>
</feature>
<comment type="caution">
    <text evidence="5">The sequence shown here is derived from an EMBL/GenBank/DDBJ whole genome shotgun (WGS) entry which is preliminary data.</text>
</comment>
<dbReference type="Gene3D" id="1.10.10.10">
    <property type="entry name" value="Winged helix-like DNA-binding domain superfamily/Winged helix DNA-binding domain"/>
    <property type="match status" value="1"/>
</dbReference>
<evidence type="ECO:0000313" key="5">
    <source>
        <dbReference type="EMBL" id="GAA2719203.1"/>
    </source>
</evidence>
<dbReference type="Pfam" id="PF03704">
    <property type="entry name" value="BTAD"/>
    <property type="match status" value="1"/>
</dbReference>
<dbReference type="SUPFAM" id="SSF46894">
    <property type="entry name" value="C-terminal effector domain of the bipartite response regulators"/>
    <property type="match status" value="1"/>
</dbReference>
<evidence type="ECO:0000256" key="2">
    <source>
        <dbReference type="ARBA" id="ARBA00023163"/>
    </source>
</evidence>
<keyword evidence="6" id="KW-1185">Reference proteome</keyword>
<dbReference type="RefSeq" id="WP_344448356.1">
    <property type="nucleotide sequence ID" value="NZ_BAAATZ010000002.1"/>
</dbReference>
<dbReference type="InterPro" id="IPR011990">
    <property type="entry name" value="TPR-like_helical_dom_sf"/>
</dbReference>
<dbReference type="PANTHER" id="PTHR35807">
    <property type="entry name" value="TRANSCRIPTIONAL REGULATOR REDD-RELATED"/>
    <property type="match status" value="1"/>
</dbReference>
<evidence type="ECO:0000313" key="6">
    <source>
        <dbReference type="Proteomes" id="UP001501842"/>
    </source>
</evidence>
<proteinExistence type="predicted"/>
<dbReference type="EMBL" id="BAAATZ010000002">
    <property type="protein sequence ID" value="GAA2719203.1"/>
    <property type="molecule type" value="Genomic_DNA"/>
</dbReference>